<feature type="region of interest" description="Disordered" evidence="7">
    <location>
        <begin position="103"/>
        <end position="141"/>
    </location>
</feature>
<name>A0A6P5H0E7_ANACO</name>
<evidence type="ECO:0000259" key="8">
    <source>
        <dbReference type="PROSITE" id="PS51754"/>
    </source>
</evidence>
<dbReference type="GO" id="GO:0045892">
    <property type="term" value="P:negative regulation of DNA-templated transcription"/>
    <property type="evidence" value="ECO:0007669"/>
    <property type="project" value="UniProtKB-UniRule"/>
</dbReference>
<dbReference type="InterPro" id="IPR006458">
    <property type="entry name" value="Ovate_C"/>
</dbReference>
<keyword evidence="3 6" id="KW-0805">Transcription regulation</keyword>
<dbReference type="GO" id="GO:0005634">
    <property type="term" value="C:nucleus"/>
    <property type="evidence" value="ECO:0007669"/>
    <property type="project" value="UniProtKB-SubCell"/>
</dbReference>
<proteinExistence type="predicted"/>
<feature type="non-terminal residue" evidence="10">
    <location>
        <position position="1"/>
    </location>
</feature>
<evidence type="ECO:0000256" key="5">
    <source>
        <dbReference type="ARBA" id="ARBA00023242"/>
    </source>
</evidence>
<evidence type="ECO:0000256" key="6">
    <source>
        <dbReference type="RuleBase" id="RU367028"/>
    </source>
</evidence>
<accession>A0A6P5H0E7</accession>
<reference evidence="9" key="1">
    <citation type="journal article" date="2015" name="Nat. Genet.">
        <title>The pineapple genome and the evolution of CAM photosynthesis.</title>
        <authorList>
            <person name="Ming R."/>
            <person name="VanBuren R."/>
            <person name="Wai C.M."/>
            <person name="Tang H."/>
            <person name="Schatz M.C."/>
            <person name="Bowers J.E."/>
            <person name="Lyons E."/>
            <person name="Wang M.L."/>
            <person name="Chen J."/>
            <person name="Biggers E."/>
            <person name="Zhang J."/>
            <person name="Huang L."/>
            <person name="Zhang L."/>
            <person name="Miao W."/>
            <person name="Zhang J."/>
            <person name="Ye Z."/>
            <person name="Miao C."/>
            <person name="Lin Z."/>
            <person name="Wang H."/>
            <person name="Zhou H."/>
            <person name="Yim W.C."/>
            <person name="Priest H.D."/>
            <person name="Zheng C."/>
            <person name="Woodhouse M."/>
            <person name="Edger P.P."/>
            <person name="Guyot R."/>
            <person name="Guo H.B."/>
            <person name="Guo H."/>
            <person name="Zheng G."/>
            <person name="Singh R."/>
            <person name="Sharma A."/>
            <person name="Min X."/>
            <person name="Zheng Y."/>
            <person name="Lee H."/>
            <person name="Gurtowski J."/>
            <person name="Sedlazeck F.J."/>
            <person name="Harkess A."/>
            <person name="McKain M.R."/>
            <person name="Liao Z."/>
            <person name="Fang J."/>
            <person name="Liu J."/>
            <person name="Zhang X."/>
            <person name="Zhang Q."/>
            <person name="Hu W."/>
            <person name="Qin Y."/>
            <person name="Wang K."/>
            <person name="Chen L.Y."/>
            <person name="Shirley N."/>
            <person name="Lin Y.R."/>
            <person name="Liu L.Y."/>
            <person name="Hernandez A.G."/>
            <person name="Wright C.L."/>
            <person name="Bulone V."/>
            <person name="Tuskan G.A."/>
            <person name="Heath K."/>
            <person name="Zee F."/>
            <person name="Moore P.H."/>
            <person name="Sunkar R."/>
            <person name="Leebens-Mack J.H."/>
            <person name="Mockler T."/>
            <person name="Bennetzen J.L."/>
            <person name="Freeling M."/>
            <person name="Sankoff D."/>
            <person name="Paterson A.H."/>
            <person name="Zhu X."/>
            <person name="Yang X."/>
            <person name="Smith J.A."/>
            <person name="Cushman J.C."/>
            <person name="Paull R.E."/>
            <person name="Yu Q."/>
        </authorList>
    </citation>
    <scope>NUCLEOTIDE SEQUENCE [LARGE SCALE GENOMIC DNA]</scope>
    <source>
        <strain evidence="9">cv. F153</strain>
    </source>
</reference>
<gene>
    <name evidence="10" type="primary">LOC109726364</name>
</gene>
<feature type="domain" description="OVATE" evidence="8">
    <location>
        <begin position="149"/>
        <end position="210"/>
    </location>
</feature>
<dbReference type="OrthoDB" id="689823at2759"/>
<feature type="compositionally biased region" description="Acidic residues" evidence="7">
    <location>
        <begin position="114"/>
        <end position="136"/>
    </location>
</feature>
<comment type="function">
    <text evidence="6">Transcriptional repressor that regulates multiple aspects of plant growth and development.</text>
</comment>
<dbReference type="RefSeq" id="XP_020111490.1">
    <property type="nucleotide sequence ID" value="XM_020255901.1"/>
</dbReference>
<comment type="subcellular location">
    <subcellularLocation>
        <location evidence="1 6">Nucleus</location>
    </subcellularLocation>
</comment>
<protein>
    <recommendedName>
        <fullName evidence="6">Transcription repressor</fullName>
    </recommendedName>
    <alternativeName>
        <fullName evidence="6">Ovate family protein</fullName>
    </alternativeName>
</protein>
<evidence type="ECO:0000313" key="9">
    <source>
        <dbReference type="Proteomes" id="UP000515123"/>
    </source>
</evidence>
<dbReference type="PROSITE" id="PS51754">
    <property type="entry name" value="OVATE"/>
    <property type="match status" value="1"/>
</dbReference>
<keyword evidence="4 6" id="KW-0804">Transcription</keyword>
<evidence type="ECO:0000256" key="7">
    <source>
        <dbReference type="SAM" id="MobiDB-lite"/>
    </source>
</evidence>
<dbReference type="GeneID" id="109726364"/>
<dbReference type="AlphaFoldDB" id="A0A6P5H0E7"/>
<dbReference type="InterPro" id="IPR038933">
    <property type="entry name" value="Ovate"/>
</dbReference>
<sequence length="267" mass="29000">SSSSSSSYNKYYFCYPPPPSSWPWPSSCKHPKTNSFRAHAASAAASIYNTANSVYDNTAYSTASDDTESLLPGPTHEALVPVPVRVRSDRLFFEPGATTRSIVHARRNNHNNNDDDDNDDVDNSMEKREEEEEGEVNADSAGAPFEESVALIVESTDPYRDFRASMEEMVVAHAVSDWEGLEELLTWYLKVNGQKTHAFIVGAFVDLLVSLVSTSASASASASSISVSQLISGLRSGSDSGSPLSTLSSTITFDHEVEKGNVVECRE</sequence>
<keyword evidence="2 6" id="KW-0678">Repressor</keyword>
<evidence type="ECO:0000313" key="10">
    <source>
        <dbReference type="RefSeq" id="XP_020111490.1"/>
    </source>
</evidence>
<keyword evidence="5 6" id="KW-0539">Nucleus</keyword>
<evidence type="ECO:0000256" key="3">
    <source>
        <dbReference type="ARBA" id="ARBA00023015"/>
    </source>
</evidence>
<evidence type="ECO:0000256" key="4">
    <source>
        <dbReference type="ARBA" id="ARBA00023163"/>
    </source>
</evidence>
<reference evidence="10" key="2">
    <citation type="submission" date="2025-08" db="UniProtKB">
        <authorList>
            <consortium name="RefSeq"/>
        </authorList>
    </citation>
    <scope>IDENTIFICATION</scope>
    <source>
        <tissue evidence="10">Leaf</tissue>
    </source>
</reference>
<dbReference type="Pfam" id="PF04844">
    <property type="entry name" value="Ovate"/>
    <property type="match status" value="1"/>
</dbReference>
<evidence type="ECO:0000256" key="2">
    <source>
        <dbReference type="ARBA" id="ARBA00022491"/>
    </source>
</evidence>
<evidence type="ECO:0000256" key="1">
    <source>
        <dbReference type="ARBA" id="ARBA00004123"/>
    </source>
</evidence>
<organism evidence="9 10">
    <name type="scientific">Ananas comosus</name>
    <name type="common">Pineapple</name>
    <name type="synonym">Ananas ananas</name>
    <dbReference type="NCBI Taxonomy" id="4615"/>
    <lineage>
        <taxon>Eukaryota</taxon>
        <taxon>Viridiplantae</taxon>
        <taxon>Streptophyta</taxon>
        <taxon>Embryophyta</taxon>
        <taxon>Tracheophyta</taxon>
        <taxon>Spermatophyta</taxon>
        <taxon>Magnoliopsida</taxon>
        <taxon>Liliopsida</taxon>
        <taxon>Poales</taxon>
        <taxon>Bromeliaceae</taxon>
        <taxon>Bromelioideae</taxon>
        <taxon>Ananas</taxon>
    </lineage>
</organism>
<dbReference type="Proteomes" id="UP000515123">
    <property type="component" value="Linkage group 21"/>
</dbReference>
<keyword evidence="9" id="KW-1185">Reference proteome</keyword>
<dbReference type="NCBIfam" id="TIGR01568">
    <property type="entry name" value="A_thal_3678"/>
    <property type="match status" value="1"/>
</dbReference>
<dbReference type="PANTHER" id="PTHR33057">
    <property type="entry name" value="TRANSCRIPTION REPRESSOR OFP7-RELATED"/>
    <property type="match status" value="1"/>
</dbReference>
<dbReference type="PANTHER" id="PTHR33057:SF26">
    <property type="entry name" value="TRANSCRIPTION REPRESSOR OFP13"/>
    <property type="match status" value="1"/>
</dbReference>